<evidence type="ECO:0000313" key="1">
    <source>
        <dbReference type="EMBL" id="TCV85809.1"/>
    </source>
</evidence>
<dbReference type="EMBL" id="SMCO01000008">
    <property type="protein sequence ID" value="TCV85809.1"/>
    <property type="molecule type" value="Genomic_DNA"/>
</dbReference>
<reference evidence="1 2" key="1">
    <citation type="submission" date="2019-03" db="EMBL/GenBank/DDBJ databases">
        <title>Genomic Encyclopedia of Type Strains, Phase IV (KMG-IV): sequencing the most valuable type-strain genomes for metagenomic binning, comparative biology and taxonomic classification.</title>
        <authorList>
            <person name="Goeker M."/>
        </authorList>
    </citation>
    <scope>NUCLEOTIDE SEQUENCE [LARGE SCALE GENOMIC DNA]</scope>
    <source>
        <strain evidence="1 2">DSM 100309</strain>
    </source>
</reference>
<proteinExistence type="predicted"/>
<accession>A0A4V2W1X4</accession>
<name>A0A4V2W1X4_9PROT</name>
<organism evidence="1 2">
    <name type="scientific">Sulfurirhabdus autotrophica</name>
    <dbReference type="NCBI Taxonomy" id="1706046"/>
    <lineage>
        <taxon>Bacteria</taxon>
        <taxon>Pseudomonadati</taxon>
        <taxon>Pseudomonadota</taxon>
        <taxon>Betaproteobacteria</taxon>
        <taxon>Nitrosomonadales</taxon>
        <taxon>Sulfuricellaceae</taxon>
        <taxon>Sulfurirhabdus</taxon>
    </lineage>
</organism>
<evidence type="ECO:0008006" key="3">
    <source>
        <dbReference type="Google" id="ProtNLM"/>
    </source>
</evidence>
<evidence type="ECO:0000313" key="2">
    <source>
        <dbReference type="Proteomes" id="UP000295367"/>
    </source>
</evidence>
<dbReference type="Proteomes" id="UP000295367">
    <property type="component" value="Unassembled WGS sequence"/>
</dbReference>
<gene>
    <name evidence="1" type="ORF">EDC63_10817</name>
</gene>
<comment type="caution">
    <text evidence="1">The sequence shown here is derived from an EMBL/GenBank/DDBJ whole genome shotgun (WGS) entry which is preliminary data.</text>
</comment>
<keyword evidence="2" id="KW-1185">Reference proteome</keyword>
<dbReference type="RefSeq" id="WP_124946534.1">
    <property type="nucleotide sequence ID" value="NZ_BHVT01000037.1"/>
</dbReference>
<dbReference type="AlphaFoldDB" id="A0A4V2W1X4"/>
<protein>
    <recommendedName>
        <fullName evidence="3">Helix-turn-helix protein</fullName>
    </recommendedName>
</protein>
<sequence length="100" mass="11842">MITTKELLYSKYKCILLKFGDCSKEINVTERYIYNLHSEKKLPFPVVKYGKLCRVHIEDFANFLDGLRPVIEKRRGRPRKIAPIQYQNNQQLHKGEISDD</sequence>